<dbReference type="InterPro" id="IPR003594">
    <property type="entry name" value="HATPase_dom"/>
</dbReference>
<dbReference type="Gene3D" id="1.20.120.960">
    <property type="entry name" value="Histidine kinase NarX, sensor domain"/>
    <property type="match status" value="1"/>
</dbReference>
<comment type="caution">
    <text evidence="17">The sequence shown here is derived from an EMBL/GenBank/DDBJ whole genome shotgun (WGS) entry which is preliminary data.</text>
</comment>
<comment type="catalytic activity">
    <reaction evidence="1 14">
        <text>ATP + protein L-histidine = ADP + protein N-phospho-L-histidine.</text>
        <dbReference type="EC" id="2.7.13.3"/>
    </reaction>
</comment>
<dbReference type="SUPFAM" id="SSF158472">
    <property type="entry name" value="HAMP domain-like"/>
    <property type="match status" value="1"/>
</dbReference>
<dbReference type="PANTHER" id="PTHR24421">
    <property type="entry name" value="NITRATE/NITRITE SENSOR PROTEIN NARX-RELATED"/>
    <property type="match status" value="1"/>
</dbReference>
<evidence type="ECO:0000256" key="13">
    <source>
        <dbReference type="ARBA" id="ARBA00023136"/>
    </source>
</evidence>
<evidence type="ECO:0000313" key="17">
    <source>
        <dbReference type="EMBL" id="EOA03873.1"/>
    </source>
</evidence>
<evidence type="ECO:0000256" key="8">
    <source>
        <dbReference type="ARBA" id="ARBA00022741"/>
    </source>
</evidence>
<evidence type="ECO:0000256" key="4">
    <source>
        <dbReference type="ARBA" id="ARBA00022519"/>
    </source>
</evidence>
<evidence type="ECO:0000256" key="14">
    <source>
        <dbReference type="PIRNR" id="PIRNR003167"/>
    </source>
</evidence>
<feature type="transmembrane region" description="Helical" evidence="15">
    <location>
        <begin position="185"/>
        <end position="205"/>
    </location>
</feature>
<dbReference type="AlphaFoldDB" id="A0AAI9ID15"/>
<dbReference type="InterPro" id="IPR042295">
    <property type="entry name" value="NarX-like_N_sf"/>
</dbReference>
<dbReference type="InterPro" id="IPR003018">
    <property type="entry name" value="GAF"/>
</dbReference>
<dbReference type="InterPro" id="IPR036890">
    <property type="entry name" value="HATPase_C_sf"/>
</dbReference>
<dbReference type="Pfam" id="PF13185">
    <property type="entry name" value="GAF_2"/>
    <property type="match status" value="1"/>
</dbReference>
<dbReference type="EMBL" id="AEEC02000021">
    <property type="protein sequence ID" value="EOA03873.1"/>
    <property type="molecule type" value="Genomic_DNA"/>
</dbReference>
<dbReference type="GO" id="GO:0000155">
    <property type="term" value="F:phosphorelay sensor kinase activity"/>
    <property type="evidence" value="ECO:0007669"/>
    <property type="project" value="UniProtKB-UniRule"/>
</dbReference>
<keyword evidence="5" id="KW-0597">Phosphoprotein</keyword>
<dbReference type="SMART" id="SM00065">
    <property type="entry name" value="GAF"/>
    <property type="match status" value="1"/>
</dbReference>
<dbReference type="InterPro" id="IPR016380">
    <property type="entry name" value="Sig_transdc_His_kin_NarX/NarQ"/>
</dbReference>
<dbReference type="InterPro" id="IPR003660">
    <property type="entry name" value="HAMP_dom"/>
</dbReference>
<dbReference type="PIRSF" id="PIRSF003167">
    <property type="entry name" value="STHK_NarX/NarQ"/>
    <property type="match status" value="1"/>
</dbReference>
<dbReference type="Gene3D" id="1.20.5.1930">
    <property type="match status" value="1"/>
</dbReference>
<keyword evidence="4 14" id="KW-0997">Cell inner membrane</keyword>
<dbReference type="Pfam" id="PF07730">
    <property type="entry name" value="HisKA_3"/>
    <property type="match status" value="1"/>
</dbReference>
<dbReference type="Pfam" id="PF02518">
    <property type="entry name" value="HATPase_c"/>
    <property type="match status" value="1"/>
</dbReference>
<evidence type="ECO:0000256" key="7">
    <source>
        <dbReference type="ARBA" id="ARBA00022692"/>
    </source>
</evidence>
<keyword evidence="6 14" id="KW-0808">Transferase</keyword>
<proteinExistence type="predicted"/>
<dbReference type="SUPFAM" id="SSF55874">
    <property type="entry name" value="ATPase domain of HSP90 chaperone/DNA topoisomerase II/histidine kinase"/>
    <property type="match status" value="1"/>
</dbReference>
<dbReference type="CDD" id="cd06225">
    <property type="entry name" value="HAMP"/>
    <property type="match status" value="1"/>
</dbReference>
<dbReference type="GO" id="GO:0005886">
    <property type="term" value="C:plasma membrane"/>
    <property type="evidence" value="ECO:0007669"/>
    <property type="project" value="UniProtKB-SubCell"/>
</dbReference>
<dbReference type="InterPro" id="IPR029016">
    <property type="entry name" value="GAF-like_dom_sf"/>
</dbReference>
<feature type="transmembrane region" description="Helical" evidence="15">
    <location>
        <begin position="20"/>
        <end position="43"/>
    </location>
</feature>
<dbReference type="Gene3D" id="3.30.565.10">
    <property type="entry name" value="Histidine kinase-like ATPase, C-terminal domain"/>
    <property type="match status" value="1"/>
</dbReference>
<evidence type="ECO:0000256" key="5">
    <source>
        <dbReference type="ARBA" id="ARBA00022553"/>
    </source>
</evidence>
<dbReference type="Proteomes" id="UP000006772">
    <property type="component" value="Unassembled WGS sequence"/>
</dbReference>
<dbReference type="SMART" id="SM00304">
    <property type="entry name" value="HAMP"/>
    <property type="match status" value="1"/>
</dbReference>
<dbReference type="SUPFAM" id="SSF55781">
    <property type="entry name" value="GAF domain-like"/>
    <property type="match status" value="1"/>
</dbReference>
<keyword evidence="8 14" id="KW-0547">Nucleotide-binding</keyword>
<evidence type="ECO:0000256" key="2">
    <source>
        <dbReference type="ARBA" id="ARBA00004429"/>
    </source>
</evidence>
<evidence type="ECO:0000256" key="3">
    <source>
        <dbReference type="ARBA" id="ARBA00022475"/>
    </source>
</evidence>
<dbReference type="Pfam" id="PF00672">
    <property type="entry name" value="HAMP"/>
    <property type="match status" value="1"/>
</dbReference>
<keyword evidence="7 15" id="KW-0812">Transmembrane</keyword>
<evidence type="ECO:0000256" key="9">
    <source>
        <dbReference type="ARBA" id="ARBA00022777"/>
    </source>
</evidence>
<reference evidence="17 18" key="1">
    <citation type="journal article" date="2013" name="Front. Microbiol.">
        <title>The genome of the endophytic bacterium H. frisingense GSF30(T) identifies diverse strategies in the Herbaspirillum genus to interact with plants.</title>
        <authorList>
            <person name="Straub D."/>
            <person name="Rothballer M."/>
            <person name="Hartmann A."/>
            <person name="Ludewig U."/>
        </authorList>
    </citation>
    <scope>NUCLEOTIDE SEQUENCE [LARGE SCALE GENOMIC DNA]</scope>
    <source>
        <strain evidence="17 18">GSF30</strain>
    </source>
</reference>
<accession>A0AAI9ID15</accession>
<feature type="domain" description="HAMP" evidence="16">
    <location>
        <begin position="203"/>
        <end position="255"/>
    </location>
</feature>
<dbReference type="RefSeq" id="WP_006464286.1">
    <property type="nucleotide sequence ID" value="NZ_AEEC02000021.1"/>
</dbReference>
<organism evidence="17 18">
    <name type="scientific">Herbaspirillum frisingense GSF30</name>
    <dbReference type="NCBI Taxonomy" id="864073"/>
    <lineage>
        <taxon>Bacteria</taxon>
        <taxon>Pseudomonadati</taxon>
        <taxon>Pseudomonadota</taxon>
        <taxon>Betaproteobacteria</taxon>
        <taxon>Burkholderiales</taxon>
        <taxon>Oxalobacteraceae</taxon>
        <taxon>Herbaspirillum</taxon>
    </lineage>
</organism>
<dbReference type="CDD" id="cd16917">
    <property type="entry name" value="HATPase_UhpB-NarQ-NarX-like"/>
    <property type="match status" value="1"/>
</dbReference>
<dbReference type="PROSITE" id="PS50885">
    <property type="entry name" value="HAMP"/>
    <property type="match status" value="1"/>
</dbReference>
<evidence type="ECO:0000256" key="6">
    <source>
        <dbReference type="ARBA" id="ARBA00022679"/>
    </source>
</evidence>
<gene>
    <name evidence="17" type="ORF">HFRIS_015266</name>
</gene>
<keyword evidence="13 14" id="KW-0472">Membrane</keyword>
<evidence type="ECO:0000256" key="1">
    <source>
        <dbReference type="ARBA" id="ARBA00000085"/>
    </source>
</evidence>
<dbReference type="GO" id="GO:0046983">
    <property type="term" value="F:protein dimerization activity"/>
    <property type="evidence" value="ECO:0007669"/>
    <property type="project" value="UniProtKB-UniRule"/>
</dbReference>
<evidence type="ECO:0000256" key="12">
    <source>
        <dbReference type="ARBA" id="ARBA00023012"/>
    </source>
</evidence>
<evidence type="ECO:0000313" key="18">
    <source>
        <dbReference type="Proteomes" id="UP000006772"/>
    </source>
</evidence>
<dbReference type="PANTHER" id="PTHR24421:SF10">
    <property type="entry name" value="NITRATE_NITRITE SENSOR PROTEIN NARQ"/>
    <property type="match status" value="1"/>
</dbReference>
<protein>
    <recommendedName>
        <fullName evidence="14">Sensor protein</fullName>
        <ecNumber evidence="14">2.7.13.3</ecNumber>
    </recommendedName>
</protein>
<keyword evidence="11 15" id="KW-1133">Transmembrane helix</keyword>
<keyword evidence="3 14" id="KW-1003">Cell membrane</keyword>
<dbReference type="EC" id="2.7.13.3" evidence="14"/>
<dbReference type="Gene3D" id="3.30.450.40">
    <property type="match status" value="1"/>
</dbReference>
<keyword evidence="9 14" id="KW-0418">Kinase</keyword>
<dbReference type="InterPro" id="IPR029095">
    <property type="entry name" value="NarX-like_N"/>
</dbReference>
<dbReference type="InterPro" id="IPR050482">
    <property type="entry name" value="Sensor_HK_TwoCompSys"/>
</dbReference>
<evidence type="ECO:0000256" key="15">
    <source>
        <dbReference type="SAM" id="Phobius"/>
    </source>
</evidence>
<dbReference type="InterPro" id="IPR011712">
    <property type="entry name" value="Sig_transdc_His_kin_sub3_dim/P"/>
</dbReference>
<sequence length="646" mass="72658">MPSPTLALLPNPLPPHKRLTFRILLMTLVGLGLTMTAIGYTLLLSWQLEGGGTVINEAGSLRMRSYELGLAMETGHERSDLQHHIERFSQILTLVQTGQAGEPSFVPATGPIHEQLLHVQDQWQQRMQVHARTVLEADDPVLRQQALDRYLQELPDFVGDINLLVAYVEADLTGKTTWLRLCQTALIFLALAASIAVLYLLYLWIVGPVRRMQAGIARMSQNDLDVRLAVESEDEFGQLAQAFNQMADHVQGVHRTLAERVAEKTARLREQNEEVGTLYEITDFLSGAHTIEALCDGFLKRIMQRMQADGGTVRILDERGNLYLTVQDGISDKIIDEERCIKVDDCLCGAATRQGVILVRDFRELDAQRRYRCQEEGALSLGIFQILVREQAIGSFSLHFLQERSIDGDERRLLETLGRHLGAAIENQRLIAREKEFAIAHERNLMAQGLHDSIAQGLNFLNLQVQMLEDSLARENLAEIREIAPMLRTGVQENYEDVRELLLNFRSRLQDSSLDSEMRKSLDKLQRQTGLQGAITISGDGPPLAPEQQLQVLFILQEALSNIRKHAQANRVDIAVTNGRDFCLTVRDDGHGFQLDKASVKGADHVGLRIMQERADRLGAQLQIDSRPDEGTCVTIRLMRQERLVA</sequence>
<evidence type="ECO:0000256" key="10">
    <source>
        <dbReference type="ARBA" id="ARBA00022840"/>
    </source>
</evidence>
<dbReference type="SMART" id="SM00387">
    <property type="entry name" value="HATPase_c"/>
    <property type="match status" value="1"/>
</dbReference>
<dbReference type="Gene3D" id="6.10.340.10">
    <property type="match status" value="1"/>
</dbReference>
<name>A0AAI9ID15_9BURK</name>
<dbReference type="GO" id="GO:0005524">
    <property type="term" value="F:ATP binding"/>
    <property type="evidence" value="ECO:0007669"/>
    <property type="project" value="UniProtKB-UniRule"/>
</dbReference>
<comment type="subcellular location">
    <subcellularLocation>
        <location evidence="2">Cell inner membrane</location>
        <topology evidence="2">Multi-pass membrane protein</topology>
    </subcellularLocation>
</comment>
<keyword evidence="12 14" id="KW-0902">Two-component regulatory system</keyword>
<evidence type="ECO:0000259" key="16">
    <source>
        <dbReference type="PROSITE" id="PS50885"/>
    </source>
</evidence>
<dbReference type="Pfam" id="PF13675">
    <property type="entry name" value="PilJ"/>
    <property type="match status" value="1"/>
</dbReference>
<evidence type="ECO:0000256" key="11">
    <source>
        <dbReference type="ARBA" id="ARBA00022989"/>
    </source>
</evidence>
<keyword evidence="10 14" id="KW-0067">ATP-binding</keyword>